<dbReference type="RefSeq" id="WP_015299099.1">
    <property type="nucleotide sequence ID" value="NC_019962.1"/>
</dbReference>
<dbReference type="KEGG" id="npe:Natpe_2653"/>
<keyword evidence="2" id="KW-0812">Transmembrane</keyword>
<dbReference type="AlphaFoldDB" id="L0JMH4"/>
<keyword evidence="2" id="KW-1133">Transmembrane helix</keyword>
<sequence>MVSRRLQSNGDGGNDRGRDRAQLILIGAITLAFIILGLVVVVNSVLLTETLSSEDSGRSGSDAATVEYDIEQGIAGIAHRGNLRWGNDTPSDYNEKLRAVVEDGNGFRRQYQNVTGNSRPVIVDISVDGVPEDQQAKAKSDEPIPNGTVNNGSDSKVGHLSLNLQYDGTGDNVTVYRNGTGSESIEITGASLPDGDGFNITDEDGEICTVRNERAEIDLVTGAVNATVDGSCDRQFIDPDVPTSPRIEGDTNMGTYDIVTRADLSDGSDAAWAVDVTVTYDSSDVSYERPYRVFLYGDRS</sequence>
<dbReference type="GeneID" id="14335816"/>
<keyword evidence="2" id="KW-0472">Membrane</keyword>
<protein>
    <submittedName>
        <fullName evidence="3">Uncharacterized protein</fullName>
    </submittedName>
</protein>
<dbReference type="eggNOG" id="arCOG07777">
    <property type="taxonomic scope" value="Archaea"/>
</dbReference>
<accession>L0JMH4</accession>
<dbReference type="EMBL" id="CP003372">
    <property type="protein sequence ID" value="AGB32459.1"/>
    <property type="molecule type" value="Genomic_DNA"/>
</dbReference>
<evidence type="ECO:0000256" key="1">
    <source>
        <dbReference type="SAM" id="MobiDB-lite"/>
    </source>
</evidence>
<organism evidence="3 4">
    <name type="scientific">Natrinema pellirubrum (strain DSM 15624 / CIP 106293 / JCM 10476 / NCIMB 786 / 157)</name>
    <dbReference type="NCBI Taxonomy" id="797303"/>
    <lineage>
        <taxon>Archaea</taxon>
        <taxon>Methanobacteriati</taxon>
        <taxon>Methanobacteriota</taxon>
        <taxon>Stenosarchaea group</taxon>
        <taxon>Halobacteria</taxon>
        <taxon>Halobacteriales</taxon>
        <taxon>Natrialbaceae</taxon>
        <taxon>Natrinema</taxon>
    </lineage>
</organism>
<feature type="transmembrane region" description="Helical" evidence="2">
    <location>
        <begin position="21"/>
        <end position="46"/>
    </location>
</feature>
<proteinExistence type="predicted"/>
<evidence type="ECO:0000313" key="4">
    <source>
        <dbReference type="Proteomes" id="UP000010843"/>
    </source>
</evidence>
<evidence type="ECO:0000256" key="2">
    <source>
        <dbReference type="SAM" id="Phobius"/>
    </source>
</evidence>
<evidence type="ECO:0000313" key="3">
    <source>
        <dbReference type="EMBL" id="AGB32459.1"/>
    </source>
</evidence>
<gene>
    <name evidence="3" type="ordered locus">Natpe_2653</name>
</gene>
<name>L0JMH4_NATP1</name>
<dbReference type="STRING" id="797303.Natpe_2653"/>
<reference evidence="4" key="1">
    <citation type="submission" date="2012-02" db="EMBL/GenBank/DDBJ databases">
        <title>Complete sequence of chromosome of Natrinema pellirubrum DSM 15624.</title>
        <authorList>
            <person name="Lucas S."/>
            <person name="Han J."/>
            <person name="Lapidus A."/>
            <person name="Cheng J.-F."/>
            <person name="Goodwin L."/>
            <person name="Pitluck S."/>
            <person name="Peters L."/>
            <person name="Teshima H."/>
            <person name="Detter J.C."/>
            <person name="Han C."/>
            <person name="Tapia R."/>
            <person name="Land M."/>
            <person name="Hauser L."/>
            <person name="Kyrpides N."/>
            <person name="Ivanova N."/>
            <person name="Pagani I."/>
            <person name="Sproer C."/>
            <person name="Anderson I."/>
            <person name="Woyke T."/>
        </authorList>
    </citation>
    <scope>NUCLEOTIDE SEQUENCE [LARGE SCALE GENOMIC DNA]</scope>
    <source>
        <strain evidence="4">DSM 15624 / JCM 10476 / NCIMB 786</strain>
    </source>
</reference>
<dbReference type="Proteomes" id="UP000010843">
    <property type="component" value="Chromosome"/>
</dbReference>
<feature type="region of interest" description="Disordered" evidence="1">
    <location>
        <begin position="136"/>
        <end position="156"/>
    </location>
</feature>
<dbReference type="HOGENOM" id="CLU_965106_0_0_2"/>